<dbReference type="InterPro" id="IPR006141">
    <property type="entry name" value="Intein_N"/>
</dbReference>
<dbReference type="InterPro" id="IPR013759">
    <property type="entry name" value="Topo_IIA_B_C"/>
</dbReference>
<dbReference type="EC" id="5.6.2.2" evidence="4"/>
<dbReference type="InterPro" id="IPR001241">
    <property type="entry name" value="Topo_IIA"/>
</dbReference>
<dbReference type="InterPro" id="IPR020568">
    <property type="entry name" value="Ribosomal_Su5_D2-typ_SF"/>
</dbReference>
<dbReference type="InterPro" id="IPR018522">
    <property type="entry name" value="TopoIIA_CS"/>
</dbReference>
<dbReference type="SMART" id="SM00306">
    <property type="entry name" value="HintN"/>
    <property type="match status" value="1"/>
</dbReference>
<dbReference type="GO" id="GO:0003918">
    <property type="term" value="F:DNA topoisomerase type II (double strand cut, ATP-hydrolyzing) activity"/>
    <property type="evidence" value="ECO:0007669"/>
    <property type="project" value="UniProtKB-EC"/>
</dbReference>
<dbReference type="Gene3D" id="2.170.16.10">
    <property type="entry name" value="Hedgehog/Intein (Hint) domain"/>
    <property type="match status" value="1"/>
</dbReference>
<dbReference type="InterPro" id="IPR003594">
    <property type="entry name" value="HATPase_dom"/>
</dbReference>
<evidence type="ECO:0000259" key="12">
    <source>
        <dbReference type="PROSITE" id="PS50880"/>
    </source>
</evidence>
<keyword evidence="11" id="KW-0413">Isomerase</keyword>
<dbReference type="PROSITE" id="PS50880">
    <property type="entry name" value="TOPRIM"/>
    <property type="match status" value="1"/>
</dbReference>
<dbReference type="Proteomes" id="UP000179057">
    <property type="component" value="Unassembled WGS sequence"/>
</dbReference>
<dbReference type="InterPro" id="IPR002288">
    <property type="entry name" value="DNA_gyrase_B_C"/>
</dbReference>
<keyword evidence="9" id="KW-0799">Topoisomerase</keyword>
<evidence type="ECO:0000256" key="3">
    <source>
        <dbReference type="ARBA" id="ARBA00010708"/>
    </source>
</evidence>
<dbReference type="NCBIfam" id="TIGR01059">
    <property type="entry name" value="gyrB"/>
    <property type="match status" value="1"/>
</dbReference>
<dbReference type="SUPFAM" id="SSF56719">
    <property type="entry name" value="Type II DNA topoisomerase"/>
    <property type="match status" value="2"/>
</dbReference>
<dbReference type="InterPro" id="IPR006171">
    <property type="entry name" value="TOPRIM_dom"/>
</dbReference>
<dbReference type="InterPro" id="IPR036844">
    <property type="entry name" value="Hint_dom_sf"/>
</dbReference>
<dbReference type="PRINTS" id="PR01159">
    <property type="entry name" value="DNAGYRASEB"/>
</dbReference>
<dbReference type="Pfam" id="PF01751">
    <property type="entry name" value="Toprim"/>
    <property type="match status" value="1"/>
</dbReference>
<dbReference type="AlphaFoldDB" id="A0A1F8E0B8"/>
<accession>A0A1F8E0B8</accession>
<evidence type="ECO:0000256" key="8">
    <source>
        <dbReference type="ARBA" id="ARBA00022842"/>
    </source>
</evidence>
<keyword evidence="10" id="KW-0238">DNA-binding</keyword>
<dbReference type="SUPFAM" id="SSF55874">
    <property type="entry name" value="ATPase domain of HSP90 chaperone/DNA topoisomerase II/histidine kinase"/>
    <property type="match status" value="1"/>
</dbReference>
<keyword evidence="7" id="KW-0067">ATP-binding</keyword>
<dbReference type="GO" id="GO:0003677">
    <property type="term" value="F:DNA binding"/>
    <property type="evidence" value="ECO:0007669"/>
    <property type="project" value="UniProtKB-KW"/>
</dbReference>
<dbReference type="PANTHER" id="PTHR45866:SF1">
    <property type="entry name" value="DNA GYRASE SUBUNIT B, MITOCHONDRIAL"/>
    <property type="match status" value="1"/>
</dbReference>
<dbReference type="InterPro" id="IPR013760">
    <property type="entry name" value="Topo_IIA-like_dom_sf"/>
</dbReference>
<organism evidence="13 14">
    <name type="scientific">Candidatus Wolfebacteria bacterium RIFOXYD1_FULL_48_65</name>
    <dbReference type="NCBI Taxonomy" id="1802561"/>
    <lineage>
        <taxon>Bacteria</taxon>
        <taxon>Candidatus Wolfeibacteriota</taxon>
    </lineage>
</organism>
<dbReference type="InterPro" id="IPR000565">
    <property type="entry name" value="Topo_IIA_B"/>
</dbReference>
<dbReference type="InterPro" id="IPR013506">
    <property type="entry name" value="Topo_IIA_bsu_dom2"/>
</dbReference>
<gene>
    <name evidence="13" type="ORF">A2610_03125</name>
</gene>
<dbReference type="Pfam" id="PF14890">
    <property type="entry name" value="Intein_splicing"/>
    <property type="match status" value="1"/>
</dbReference>
<dbReference type="InterPro" id="IPR014721">
    <property type="entry name" value="Ribsml_uS5_D2-typ_fold_subgr"/>
</dbReference>
<dbReference type="NCBIfam" id="TIGR01445">
    <property type="entry name" value="intein_Nterm"/>
    <property type="match status" value="1"/>
</dbReference>
<dbReference type="PROSITE" id="PS50818">
    <property type="entry name" value="INTEIN_C_TER"/>
    <property type="match status" value="1"/>
</dbReference>
<feature type="domain" description="Toprim" evidence="12">
    <location>
        <begin position="858"/>
        <end position="972"/>
    </location>
</feature>
<dbReference type="FunFam" id="3.30.565.10:FF:000002">
    <property type="entry name" value="DNA gyrase subunit B"/>
    <property type="match status" value="1"/>
</dbReference>
<proteinExistence type="inferred from homology"/>
<evidence type="ECO:0000313" key="14">
    <source>
        <dbReference type="Proteomes" id="UP000179057"/>
    </source>
</evidence>
<dbReference type="InterPro" id="IPR030934">
    <property type="entry name" value="Intein_C"/>
</dbReference>
<evidence type="ECO:0000256" key="9">
    <source>
        <dbReference type="ARBA" id="ARBA00023029"/>
    </source>
</evidence>
<evidence type="ECO:0000256" key="6">
    <source>
        <dbReference type="ARBA" id="ARBA00022741"/>
    </source>
</evidence>
<dbReference type="EMBL" id="MGIV01000014">
    <property type="protein sequence ID" value="OGM94294.1"/>
    <property type="molecule type" value="Genomic_DNA"/>
</dbReference>
<dbReference type="SMART" id="SM00433">
    <property type="entry name" value="TOP2c"/>
    <property type="match status" value="1"/>
</dbReference>
<dbReference type="SUPFAM" id="SSF51294">
    <property type="entry name" value="Hedgehog/intein (Hint) domain"/>
    <property type="match status" value="1"/>
</dbReference>
<dbReference type="GO" id="GO:0006265">
    <property type="term" value="P:DNA topological change"/>
    <property type="evidence" value="ECO:0007669"/>
    <property type="project" value="InterPro"/>
</dbReference>
<evidence type="ECO:0000256" key="4">
    <source>
        <dbReference type="ARBA" id="ARBA00012895"/>
    </source>
</evidence>
<dbReference type="InterPro" id="IPR011557">
    <property type="entry name" value="GyrB"/>
</dbReference>
<dbReference type="SMART" id="SM00387">
    <property type="entry name" value="HATPase_c"/>
    <property type="match status" value="1"/>
</dbReference>
<dbReference type="PROSITE" id="PS00177">
    <property type="entry name" value="TOPOISOMERASE_II"/>
    <property type="match status" value="1"/>
</dbReference>
<dbReference type="CDD" id="cd00822">
    <property type="entry name" value="TopoII_Trans_DNA_gyrase"/>
    <property type="match status" value="1"/>
</dbReference>
<dbReference type="Pfam" id="PF00986">
    <property type="entry name" value="DNA_gyraseB_C"/>
    <property type="match status" value="1"/>
</dbReference>
<dbReference type="Pfam" id="PF00204">
    <property type="entry name" value="DNA_gyraseB"/>
    <property type="match status" value="1"/>
</dbReference>
<comment type="similarity">
    <text evidence="3">Belongs to the type II topoisomerase GyrB family.</text>
</comment>
<dbReference type="NCBIfam" id="TIGR01443">
    <property type="entry name" value="intein_Cterm"/>
    <property type="match status" value="1"/>
</dbReference>
<dbReference type="PANTHER" id="PTHR45866">
    <property type="entry name" value="DNA GYRASE/TOPOISOMERASE SUBUNIT B"/>
    <property type="match status" value="1"/>
</dbReference>
<keyword evidence="6" id="KW-0547">Nucleotide-binding</keyword>
<evidence type="ECO:0000256" key="1">
    <source>
        <dbReference type="ARBA" id="ARBA00000185"/>
    </source>
</evidence>
<dbReference type="SUPFAM" id="SSF54211">
    <property type="entry name" value="Ribosomal protein S5 domain 2-like"/>
    <property type="match status" value="1"/>
</dbReference>
<comment type="cofactor">
    <cofactor evidence="2">
        <name>Mg(2+)</name>
        <dbReference type="ChEBI" id="CHEBI:18420"/>
    </cofactor>
</comment>
<evidence type="ECO:0000256" key="5">
    <source>
        <dbReference type="ARBA" id="ARBA00022723"/>
    </source>
</evidence>
<dbReference type="GO" id="GO:0005694">
    <property type="term" value="C:chromosome"/>
    <property type="evidence" value="ECO:0007669"/>
    <property type="project" value="InterPro"/>
</dbReference>
<dbReference type="GO" id="GO:0046872">
    <property type="term" value="F:metal ion binding"/>
    <property type="evidence" value="ECO:0007669"/>
    <property type="project" value="UniProtKB-KW"/>
</dbReference>
<sequence>MDEPTDNRGSASYSAKDIQVLEGLEPVRKRPGMYIGSTGEQGLHHLIWEVFDNSLDEAMAGYAKSIKVELLKDGTVTVADDGRGIPVDIHPKTKKSALETAATTLHAGGKFDGDSYKVSGGLHGVGLSVVNALSTWMKIEVCKEGTMYAQEYKIGKPQYDVKKVGKCAANGTKVSFRPDGSIFSVLEFDRKEIVSHLRRQAFLTKGIRIEIIDDREDLPFYYSFYFEGGLISFVRYANRNHNPVHKETFYAHKSYEGIEVESAFIYNDDPDARELSFANNVYTPDGGMHVTGFRTALTRALNEFARSINALKGTEENLTGDDVREGITAIISVKLRDPQFEGQTKARLGTPAARGAVESVLSEALKEYFEKYSGDGKAIIEKCILAQKARKAAKAAKDTVLRKGMLEGMTLPGKLADCSSRKAADSELYIVEGDSAGGCFFGKTEVALIDGRNISFEELVEEDKQGKQNYCYTIKDDGHIGIAPILHPRITKTNASVVKVILDTDTELICTPDHLFRLVDGSYIPAVELTSDHSIAPLYRELSKREGRSTLEGYEMVFDPMSKRWIYTHVLADMYNLRNEVYGASAGKYRHHKDFNKLNNNPENIQRLPREQHMQVHCDHLEHTLHRPDIKIKSTEAKRTKEFRELARNKSLEKSGLFRANAKKQWESEAYKAFMTAKFLEFYYSNDGYRKKNNERLNAVQREYWSNEENRSRQAERVKNHFESHPERKVLLSEMAKAQWQDSVLLDWRKSKTSEQWTTDFRQKRKESYGKMYLEKALRTLHGIYKTKHTVDKDSYNAIRKETNDKSLIKYETICQRFFSGDERKLEDAVMHYNHRIKAVVPMEETFDVYDIEVPETHNFALAAGIFVHNSAKQGRDRRFQAILPLKGKILNVERARLDKMLVNNEIKSLVIALGTAISDSFDIEKLRYHKVVIMTDADTDGAHIRTLLLTLFYRFFRPVIDGGFLYIAQPPLFRLQLGKDVRYVYTPEQKDKAVAEMTAGKKAESNVNVQRYKGLGEMNPDQLWETTMNPEFRTLLQVEIDDAEEADRLFEILMGDEVAPRKQFIQSNATLVKNLDIT</sequence>
<dbReference type="SMART" id="SM00305">
    <property type="entry name" value="HintC"/>
    <property type="match status" value="1"/>
</dbReference>
<dbReference type="Gene3D" id="3.40.50.670">
    <property type="match status" value="2"/>
</dbReference>
<dbReference type="GO" id="GO:0016539">
    <property type="term" value="P:intein-mediated protein splicing"/>
    <property type="evidence" value="ECO:0007669"/>
    <property type="project" value="InterPro"/>
</dbReference>
<name>A0A1F8E0B8_9BACT</name>
<dbReference type="InterPro" id="IPR003587">
    <property type="entry name" value="Hint_dom_N"/>
</dbReference>
<keyword evidence="5" id="KW-0479">Metal-binding</keyword>
<dbReference type="InterPro" id="IPR036890">
    <property type="entry name" value="HATPase_C_sf"/>
</dbReference>
<dbReference type="InterPro" id="IPR003586">
    <property type="entry name" value="Hint_dom_C"/>
</dbReference>
<evidence type="ECO:0000256" key="7">
    <source>
        <dbReference type="ARBA" id="ARBA00022840"/>
    </source>
</evidence>
<dbReference type="Pfam" id="PF02518">
    <property type="entry name" value="HATPase_c"/>
    <property type="match status" value="1"/>
</dbReference>
<keyword evidence="8" id="KW-0460">Magnesium</keyword>
<dbReference type="Gene3D" id="3.30.230.10">
    <property type="match status" value="1"/>
</dbReference>
<dbReference type="PROSITE" id="PS50817">
    <property type="entry name" value="INTEIN_N_TER"/>
    <property type="match status" value="1"/>
</dbReference>
<evidence type="ECO:0000256" key="10">
    <source>
        <dbReference type="ARBA" id="ARBA00023125"/>
    </source>
</evidence>
<dbReference type="CDD" id="cd16928">
    <property type="entry name" value="HATPase_GyrB-like"/>
    <property type="match status" value="1"/>
</dbReference>
<comment type="catalytic activity">
    <reaction evidence="1">
        <text>ATP-dependent breakage, passage and rejoining of double-stranded DNA.</text>
        <dbReference type="EC" id="5.6.2.2"/>
    </reaction>
</comment>
<evidence type="ECO:0000313" key="13">
    <source>
        <dbReference type="EMBL" id="OGM94294.1"/>
    </source>
</evidence>
<reference evidence="13 14" key="1">
    <citation type="journal article" date="2016" name="Nat. Commun.">
        <title>Thousands of microbial genomes shed light on interconnected biogeochemical processes in an aquifer system.</title>
        <authorList>
            <person name="Anantharaman K."/>
            <person name="Brown C.T."/>
            <person name="Hug L.A."/>
            <person name="Sharon I."/>
            <person name="Castelle C.J."/>
            <person name="Probst A.J."/>
            <person name="Thomas B.C."/>
            <person name="Singh A."/>
            <person name="Wilkins M.J."/>
            <person name="Karaoz U."/>
            <person name="Brodie E.L."/>
            <person name="Williams K.H."/>
            <person name="Hubbard S.S."/>
            <person name="Banfield J.F."/>
        </authorList>
    </citation>
    <scope>NUCLEOTIDE SEQUENCE [LARGE SCALE GENOMIC DNA]</scope>
</reference>
<protein>
    <recommendedName>
        <fullName evidence="4">DNA topoisomerase (ATP-hydrolyzing)</fullName>
        <ecNumber evidence="4">5.6.2.2</ecNumber>
    </recommendedName>
</protein>
<dbReference type="PRINTS" id="PR00418">
    <property type="entry name" value="TPI2FAMILY"/>
</dbReference>
<dbReference type="GO" id="GO:0005524">
    <property type="term" value="F:ATP binding"/>
    <property type="evidence" value="ECO:0007669"/>
    <property type="project" value="UniProtKB-KW"/>
</dbReference>
<dbReference type="Gene3D" id="3.30.565.10">
    <property type="entry name" value="Histidine kinase-like ATPase, C-terminal domain"/>
    <property type="match status" value="1"/>
</dbReference>
<evidence type="ECO:0000256" key="11">
    <source>
        <dbReference type="ARBA" id="ARBA00023235"/>
    </source>
</evidence>
<evidence type="ECO:0000256" key="2">
    <source>
        <dbReference type="ARBA" id="ARBA00001946"/>
    </source>
</evidence>
<dbReference type="CDD" id="cd00081">
    <property type="entry name" value="Hint"/>
    <property type="match status" value="2"/>
</dbReference>
<comment type="caution">
    <text evidence="13">The sequence shown here is derived from an EMBL/GenBank/DDBJ whole genome shotgun (WGS) entry which is preliminary data.</text>
</comment>